<dbReference type="GO" id="GO:0005643">
    <property type="term" value="C:nuclear pore"/>
    <property type="evidence" value="ECO:0007669"/>
    <property type="project" value="UniProtKB-ARBA"/>
</dbReference>
<dbReference type="InterPro" id="IPR056548">
    <property type="entry name" value="HEAT_Nup120"/>
</dbReference>
<feature type="domain" description="NUP160 C-terminal TPR" evidence="6">
    <location>
        <begin position="1117"/>
        <end position="1347"/>
    </location>
</feature>
<dbReference type="Pfam" id="PF23300">
    <property type="entry name" value="HEAT_Nup120"/>
    <property type="match status" value="1"/>
</dbReference>
<dbReference type="Pfam" id="PF23347">
    <property type="entry name" value="TPR_Nup160_C"/>
    <property type="match status" value="1"/>
</dbReference>
<dbReference type="EMBL" id="KB469297">
    <property type="protein sequence ID" value="EPQ59509.1"/>
    <property type="molecule type" value="Genomic_DNA"/>
</dbReference>
<dbReference type="KEGG" id="gtr:GLOTRDRAFT_71020"/>
<dbReference type="PANTHER" id="PTHR21286:SF0">
    <property type="entry name" value="NUCLEAR PORE COMPLEX PROTEIN NUP160"/>
    <property type="match status" value="1"/>
</dbReference>
<accession>S7S1B1</accession>
<evidence type="ECO:0000256" key="3">
    <source>
        <dbReference type="ARBA" id="ARBA00023242"/>
    </source>
</evidence>
<dbReference type="GO" id="GO:0017056">
    <property type="term" value="F:structural constituent of nuclear pore"/>
    <property type="evidence" value="ECO:0007669"/>
    <property type="project" value="TreeGrafter"/>
</dbReference>
<name>S7S1B1_GLOTA</name>
<keyword evidence="3" id="KW-0539">Nucleus</keyword>
<evidence type="ECO:0000256" key="2">
    <source>
        <dbReference type="ARBA" id="ARBA00022448"/>
    </source>
</evidence>
<dbReference type="Proteomes" id="UP000030669">
    <property type="component" value="Unassembled WGS sequence"/>
</dbReference>
<dbReference type="RefSeq" id="XP_007862476.1">
    <property type="nucleotide sequence ID" value="XM_007864285.1"/>
</dbReference>
<keyword evidence="8" id="KW-1185">Reference proteome</keyword>
<evidence type="ECO:0000313" key="8">
    <source>
        <dbReference type="Proteomes" id="UP000030669"/>
    </source>
</evidence>
<evidence type="ECO:0000256" key="1">
    <source>
        <dbReference type="ARBA" id="ARBA00004123"/>
    </source>
</evidence>
<sequence>MDAAVLEAADISSLFPASTATIRLVQTSRRNVPLPLQSHDPDAPVEHAVYSTVLQLSSTETILLRVLNDHLTIELIALTSDVPPIRFVFPAPLLSYPGIFSWEAEELHILAVTNVGSLYRIVVPVYDEEFLWHEQFGGNWCREHNIHSVSGNIEGLVRVQGTHTVAIGLPNGDLLRLEAGNLAGESGGDEWMETIFHHGTFLSSLTSFIPALSASSSTASQIVAMTSYPQPTDIGHIWTLSRDRTLRVWTAMGGCTSARRLPPVPQVRSTTPLLESSPAPGKHHALLDAEPQSLLQVFSADDEADIIYVLAFVPTPSSTSSGGFFHVCRTQDDQLHALLPPIVCSQTSVYCHLQDFMIDGNTLYTLWDRQGRSYVEWIELDVSESSLVADDVYWKAASYAQDIELTPGYLDELLFSRGSLTDKCFEAVVRPGMFSALTLRTALKQYSNACLSLPGPPPPQLQTSYATLGENIAAVVGCTVNLTRDAQTGGLQYDKYWTALRRDWEGFIARCREIERSARWPLTLGLDCLGGVVVVERERAGALVREDLTLRCQRILPSSLSLEPAYRLLDVAWQLRRTVSPVTMRHLEDRFTEITQQEAGFAYIDILRSESLRDDLKQDIDEGLDSWITGRLHGQDKLSDLFHRSLAIVTQRELGVKREEEEVELAISLDPGLKQSRSSWQRMIAASYVADTVNARYELCLCLLVMLLFKCDELSEGESSVVDEVLAIFRGLGMLRHIVRQPTGEKAIVDSAADEMITRMRNMHMSEAADVSSHSLVDVLLAQSGDTYELPKSAHRFLSTIGLLEASSMTATSAGDAQLCERLRLLGYTQVAAELVAWLPRSSPLIYVRARLWLDVGRYDDAARLFESLAGSYEGLPEEEDGHIVVVAPPGAVMSQFHFYLHVSNLFRAARATSYEIKFSQLAISVAPLGTDLQELWYAIIKGYIDLSQYEDAYIAIISTPYEKLKRDCATSLVYRMCDDQAVEQLMSLNFAAFADEVEEALSYKARSDDPMATPCYALILHTWHIRRGDYRNAAMIMYQRGRKLALHPHYTNDLSRQLEAYLTAMNALSLLDTKNAWFVMPVLSSTDDEPRKRRRLTRDIPRDKWAVGKSDAEIVELSDIRYEYALLSARLELMQLNPEDGSVTDHLMSPSLIVMRLAQANQFTTAMSTARSLKVEMSDLFALLTRQCLRLSRDPDVVIQEDTSDWLLTDSVSSWPGTPADRGWRYVRESLARHDNRHTDFKYSKVVFETIMDMEAAPPPWLVSTLEENHHEWLIRTCLRYEKYELTLRYTLSLVRKSDAALPQKPTEAGMTSWLPYNLVDLVLTVCAAQRDLSPEALNELTKIKEEIANRIRHLEKFGENTRV</sequence>
<dbReference type="STRING" id="670483.S7S1B1"/>
<comment type="subcellular location">
    <subcellularLocation>
        <location evidence="1">Nucleus</location>
    </subcellularLocation>
</comment>
<keyword evidence="2" id="KW-0813">Transport</keyword>
<dbReference type="InterPro" id="IPR021717">
    <property type="entry name" value="Nucleoporin_Nup160"/>
</dbReference>
<dbReference type="OrthoDB" id="67716at2759"/>
<evidence type="ECO:0000259" key="4">
    <source>
        <dbReference type="Pfam" id="PF11715"/>
    </source>
</evidence>
<dbReference type="eggNOG" id="KOG4521">
    <property type="taxonomic scope" value="Eukaryota"/>
</dbReference>
<proteinExistence type="predicted"/>
<evidence type="ECO:0000313" key="7">
    <source>
        <dbReference type="EMBL" id="EPQ59509.1"/>
    </source>
</evidence>
<dbReference type="HOGENOM" id="CLU_002799_0_0_1"/>
<evidence type="ECO:0008006" key="9">
    <source>
        <dbReference type="Google" id="ProtNLM"/>
    </source>
</evidence>
<protein>
    <recommendedName>
        <fullName evidence="9">Nucleoporin Nup120/160-domain-containing protein</fullName>
    </recommendedName>
</protein>
<feature type="domain" description="Nucleoporin Nup120/160 beta-propeller" evidence="4">
    <location>
        <begin position="61"/>
        <end position="545"/>
    </location>
</feature>
<dbReference type="InterPro" id="IPR059141">
    <property type="entry name" value="Beta-prop_Nup120_160"/>
</dbReference>
<reference evidence="7 8" key="1">
    <citation type="journal article" date="2012" name="Science">
        <title>The Paleozoic origin of enzymatic lignin decomposition reconstructed from 31 fungal genomes.</title>
        <authorList>
            <person name="Floudas D."/>
            <person name="Binder M."/>
            <person name="Riley R."/>
            <person name="Barry K."/>
            <person name="Blanchette R.A."/>
            <person name="Henrissat B."/>
            <person name="Martinez A.T."/>
            <person name="Otillar R."/>
            <person name="Spatafora J.W."/>
            <person name="Yadav J.S."/>
            <person name="Aerts A."/>
            <person name="Benoit I."/>
            <person name="Boyd A."/>
            <person name="Carlson A."/>
            <person name="Copeland A."/>
            <person name="Coutinho P.M."/>
            <person name="de Vries R.P."/>
            <person name="Ferreira P."/>
            <person name="Findley K."/>
            <person name="Foster B."/>
            <person name="Gaskell J."/>
            <person name="Glotzer D."/>
            <person name="Gorecki P."/>
            <person name="Heitman J."/>
            <person name="Hesse C."/>
            <person name="Hori C."/>
            <person name="Igarashi K."/>
            <person name="Jurgens J.A."/>
            <person name="Kallen N."/>
            <person name="Kersten P."/>
            <person name="Kohler A."/>
            <person name="Kuees U."/>
            <person name="Kumar T.K.A."/>
            <person name="Kuo A."/>
            <person name="LaButti K."/>
            <person name="Larrondo L.F."/>
            <person name="Lindquist E."/>
            <person name="Ling A."/>
            <person name="Lombard V."/>
            <person name="Lucas S."/>
            <person name="Lundell T."/>
            <person name="Martin R."/>
            <person name="McLaughlin D.J."/>
            <person name="Morgenstern I."/>
            <person name="Morin E."/>
            <person name="Murat C."/>
            <person name="Nagy L.G."/>
            <person name="Nolan M."/>
            <person name="Ohm R.A."/>
            <person name="Patyshakuliyeva A."/>
            <person name="Rokas A."/>
            <person name="Ruiz-Duenas F.J."/>
            <person name="Sabat G."/>
            <person name="Salamov A."/>
            <person name="Samejima M."/>
            <person name="Schmutz J."/>
            <person name="Slot J.C."/>
            <person name="St John F."/>
            <person name="Stenlid J."/>
            <person name="Sun H."/>
            <person name="Sun S."/>
            <person name="Syed K."/>
            <person name="Tsang A."/>
            <person name="Wiebenga A."/>
            <person name="Young D."/>
            <person name="Pisabarro A."/>
            <person name="Eastwood D.C."/>
            <person name="Martin F."/>
            <person name="Cullen D."/>
            <person name="Grigoriev I.V."/>
            <person name="Hibbett D.S."/>
        </authorList>
    </citation>
    <scope>NUCLEOTIDE SEQUENCE [LARGE SCALE GENOMIC DNA]</scope>
    <source>
        <strain evidence="7 8">ATCC 11539</strain>
    </source>
</reference>
<feature type="domain" description="Nucleoporin nup120-like HEAT repeat" evidence="5">
    <location>
        <begin position="819"/>
        <end position="979"/>
    </location>
</feature>
<gene>
    <name evidence="7" type="ORF">GLOTRDRAFT_71020</name>
</gene>
<dbReference type="OMA" id="TLWKNNM"/>
<dbReference type="Pfam" id="PF11715">
    <property type="entry name" value="Beta-prop_Nup120_160"/>
    <property type="match status" value="1"/>
</dbReference>
<dbReference type="PANTHER" id="PTHR21286">
    <property type="entry name" value="NUCLEAR PORE COMPLEX PROTEIN NUP160"/>
    <property type="match status" value="1"/>
</dbReference>
<evidence type="ECO:0000259" key="6">
    <source>
        <dbReference type="Pfam" id="PF23347"/>
    </source>
</evidence>
<organism evidence="7 8">
    <name type="scientific">Gloeophyllum trabeum (strain ATCC 11539 / FP-39264 / Madison 617)</name>
    <name type="common">Brown rot fungus</name>
    <dbReference type="NCBI Taxonomy" id="670483"/>
    <lineage>
        <taxon>Eukaryota</taxon>
        <taxon>Fungi</taxon>
        <taxon>Dikarya</taxon>
        <taxon>Basidiomycota</taxon>
        <taxon>Agaricomycotina</taxon>
        <taxon>Agaricomycetes</taxon>
        <taxon>Gloeophyllales</taxon>
        <taxon>Gloeophyllaceae</taxon>
        <taxon>Gloeophyllum</taxon>
    </lineage>
</organism>
<dbReference type="InterPro" id="IPR056536">
    <property type="entry name" value="TPR_NUP160_C"/>
</dbReference>
<dbReference type="GeneID" id="19308147"/>
<evidence type="ECO:0000259" key="5">
    <source>
        <dbReference type="Pfam" id="PF23300"/>
    </source>
</evidence>